<organism evidence="9 10">
    <name type="scientific">Sclerotinia nivalis</name>
    <dbReference type="NCBI Taxonomy" id="352851"/>
    <lineage>
        <taxon>Eukaryota</taxon>
        <taxon>Fungi</taxon>
        <taxon>Dikarya</taxon>
        <taxon>Ascomycota</taxon>
        <taxon>Pezizomycotina</taxon>
        <taxon>Leotiomycetes</taxon>
        <taxon>Helotiales</taxon>
        <taxon>Sclerotiniaceae</taxon>
        <taxon>Sclerotinia</taxon>
    </lineage>
</organism>
<dbReference type="InterPro" id="IPR001680">
    <property type="entry name" value="WD40_rpt"/>
</dbReference>
<reference evidence="9" key="1">
    <citation type="submission" date="2022-11" db="EMBL/GenBank/DDBJ databases">
        <title>Genome Resource of Sclerotinia nivalis Strain SnTB1, a Plant Pathogen Isolated from American Ginseng.</title>
        <authorList>
            <person name="Fan S."/>
        </authorList>
    </citation>
    <scope>NUCLEOTIDE SEQUENCE</scope>
    <source>
        <strain evidence="9">SnTB1</strain>
    </source>
</reference>
<feature type="region of interest" description="Disordered" evidence="7">
    <location>
        <begin position="180"/>
        <end position="206"/>
    </location>
</feature>
<dbReference type="PRINTS" id="PR00320">
    <property type="entry name" value="GPROTEINBRPT"/>
</dbReference>
<dbReference type="GO" id="GO:0030686">
    <property type="term" value="C:90S preribosome"/>
    <property type="evidence" value="ECO:0007669"/>
    <property type="project" value="TreeGrafter"/>
</dbReference>
<name>A0A9X0DFZ6_9HELO</name>
<dbReference type="InterPro" id="IPR015943">
    <property type="entry name" value="WD40/YVTN_repeat-like_dom_sf"/>
</dbReference>
<keyword evidence="3" id="KW-0677">Repeat</keyword>
<evidence type="ECO:0000256" key="1">
    <source>
        <dbReference type="ARBA" id="ARBA00004604"/>
    </source>
</evidence>
<feature type="repeat" description="WD" evidence="6">
    <location>
        <begin position="276"/>
        <end position="310"/>
    </location>
</feature>
<evidence type="ECO:0000313" key="9">
    <source>
        <dbReference type="EMBL" id="KAJ8059328.1"/>
    </source>
</evidence>
<dbReference type="GO" id="GO:0000472">
    <property type="term" value="P:endonucleolytic cleavage to generate mature 5'-end of SSU-rRNA from (SSU-rRNA, 5.8S rRNA, LSU-rRNA)"/>
    <property type="evidence" value="ECO:0007669"/>
    <property type="project" value="TreeGrafter"/>
</dbReference>
<sequence length="910" mass="99288">MATKAPYKTTFEPEHTIQPIYTGGSVALDQTGRILATTLGEDALLTDLNTGRELARIEGDGEVISTLSLTPSASHLIICSRSLSMRIYSLRPSLASDLTLTYELLRTLKPHATPVVVLAVDQTSTLLATGAADGVVKVWDIAGGYVTHTFRGPNVLISALHFFELVASGRVEELGISARNRKKEHRKSQADDESNENETARGFRLASGSQDGKVRIWDLYKRNCASVLDSHVSDVRALDYSPEENALLTGSRDKTIMWWDAKTWKIRKVIPVLEEVEAAGFISAGKFTYTGGSNGSIRLWQTENGREVTQPQESGAEADAIVDALSFPGLPFILSIQADHTLILHSTTPVETADSTVTISALPQIRRISGTHDEIIDLGFLLPDQSLLALATNSEELRIVSLNQGSPTDSTEYTKYFGADVAQLKGHEDIIICLDIDWSGHWIATGAKDNTARLWRIDPENSSYTCHTTFTGHAESLGAIALPHMPPPESSAAYKSPLDHPPSFLLTGSQDQTIKRWDIQAQTVAGKAPRASYTRKAHDKDINALDINHSSQLFASASQDRTVKIWSADELEVQGVLRGHRRGVWSVKFAPKDTPTLVGDSGPASGKGLILTGSGDKTVKIWNLSDYSCLRTFEGHTNSVLKVAWLRLPAPEDRNRKHVQIATSGGDGLVKVWSATNGESECTLDNHEDRVWALAVHPKTNMIVSGSGDSTVTFWKDTTSATIAAREAANTQFVEQEQELQNFIHAGSYREAIVLALALNHPARLLSLFTTVVTGAQEEGSISGLKAVDTVLASLSDAQIFSLLLRIRDWNTNARTASVAQRILSVLVKSYPASRLSNLKVKGAQGQRSLKEVLDALRVYSERHYKRMEELVDESYLIEYTLREMDGLGFIENDGAGAGTLDIGGDTIMV</sequence>
<evidence type="ECO:0000256" key="3">
    <source>
        <dbReference type="ARBA" id="ARBA00022737"/>
    </source>
</evidence>
<dbReference type="PANTHER" id="PTHR19854">
    <property type="entry name" value="TRANSDUCIN BETA-LIKE 3"/>
    <property type="match status" value="1"/>
</dbReference>
<feature type="repeat" description="WD" evidence="6">
    <location>
        <begin position="535"/>
        <end position="567"/>
    </location>
</feature>
<feature type="repeat" description="WD" evidence="6">
    <location>
        <begin position="228"/>
        <end position="269"/>
    </location>
</feature>
<keyword evidence="2 6" id="KW-0853">WD repeat</keyword>
<dbReference type="GO" id="GO:0000480">
    <property type="term" value="P:endonucleolytic cleavage in 5'-ETS of tricistronic rRNA transcript (SSU-rRNA, 5.8S rRNA, LSU-rRNA)"/>
    <property type="evidence" value="ECO:0007669"/>
    <property type="project" value="TreeGrafter"/>
</dbReference>
<dbReference type="EMBL" id="JAPEIS010000015">
    <property type="protein sequence ID" value="KAJ8059328.1"/>
    <property type="molecule type" value="Genomic_DNA"/>
</dbReference>
<dbReference type="SMART" id="SM00320">
    <property type="entry name" value="WD40"/>
    <property type="match status" value="11"/>
</dbReference>
<comment type="subcellular location">
    <subcellularLocation>
        <location evidence="1">Nucleus</location>
        <location evidence="1">Nucleolus</location>
    </subcellularLocation>
</comment>
<dbReference type="OrthoDB" id="5414888at2759"/>
<comment type="caution">
    <text evidence="9">The sequence shown here is derived from an EMBL/GenBank/DDBJ whole genome shotgun (WGS) entry which is preliminary data.</text>
</comment>
<proteinExistence type="predicted"/>
<dbReference type="PROSITE" id="PS00678">
    <property type="entry name" value="WD_REPEATS_1"/>
    <property type="match status" value="3"/>
</dbReference>
<comment type="function">
    <text evidence="5">Component of the ASTRA complex involved in chromatin remodeling.</text>
</comment>
<feature type="repeat" description="WD" evidence="6">
    <location>
        <begin position="108"/>
        <end position="149"/>
    </location>
</feature>
<dbReference type="GO" id="GO:0032040">
    <property type="term" value="C:small-subunit processome"/>
    <property type="evidence" value="ECO:0007669"/>
    <property type="project" value="InterPro"/>
</dbReference>
<accession>A0A9X0DFZ6</accession>
<evidence type="ECO:0000256" key="2">
    <source>
        <dbReference type="ARBA" id="ARBA00022574"/>
    </source>
</evidence>
<keyword evidence="4" id="KW-0539">Nucleus</keyword>
<dbReference type="SUPFAM" id="SSF63825">
    <property type="entry name" value="YWTD domain"/>
    <property type="match status" value="1"/>
</dbReference>
<dbReference type="PROSITE" id="PS50294">
    <property type="entry name" value="WD_REPEATS_REGION"/>
    <property type="match status" value="5"/>
</dbReference>
<dbReference type="CDD" id="cd00200">
    <property type="entry name" value="WD40"/>
    <property type="match status" value="2"/>
</dbReference>
<evidence type="ECO:0000256" key="6">
    <source>
        <dbReference type="PROSITE-ProRule" id="PRU00221"/>
    </source>
</evidence>
<feature type="domain" description="U3 small nucleolar RNA-associated protein 13 C-terminal" evidence="8">
    <location>
        <begin position="737"/>
        <end position="885"/>
    </location>
</feature>
<dbReference type="PROSITE" id="PS50082">
    <property type="entry name" value="WD_REPEATS_2"/>
    <property type="match status" value="9"/>
</dbReference>
<dbReference type="GO" id="GO:0034511">
    <property type="term" value="F:U3 snoRNA binding"/>
    <property type="evidence" value="ECO:0007669"/>
    <property type="project" value="TreeGrafter"/>
</dbReference>
<keyword evidence="10" id="KW-1185">Reference proteome</keyword>
<evidence type="ECO:0000256" key="5">
    <source>
        <dbReference type="ARBA" id="ARBA00037338"/>
    </source>
</evidence>
<evidence type="ECO:0000313" key="10">
    <source>
        <dbReference type="Proteomes" id="UP001152300"/>
    </source>
</evidence>
<dbReference type="SUPFAM" id="SSF50978">
    <property type="entry name" value="WD40 repeat-like"/>
    <property type="match status" value="2"/>
</dbReference>
<protein>
    <recommendedName>
        <fullName evidence="8">U3 small nucleolar RNA-associated protein 13 C-terminal domain-containing protein</fullName>
    </recommendedName>
</protein>
<dbReference type="FunFam" id="2.130.10.10:FF:002458">
    <property type="entry name" value="Uncharacterized protein"/>
    <property type="match status" value="1"/>
</dbReference>
<dbReference type="Gene3D" id="2.130.10.10">
    <property type="entry name" value="YVTN repeat-like/Quinoprotein amine dehydrogenase"/>
    <property type="match status" value="4"/>
</dbReference>
<dbReference type="FunFam" id="2.130.10.10:FF:001009">
    <property type="entry name" value="Small nucleolar ribonucleoprotein complex subunit, putative"/>
    <property type="match status" value="1"/>
</dbReference>
<dbReference type="InterPro" id="IPR019775">
    <property type="entry name" value="WD40_repeat_CS"/>
</dbReference>
<dbReference type="AlphaFoldDB" id="A0A9X0DFZ6"/>
<dbReference type="Pfam" id="PF08625">
    <property type="entry name" value="Utp13"/>
    <property type="match status" value="1"/>
</dbReference>
<gene>
    <name evidence="9" type="ORF">OCU04_012289</name>
</gene>
<dbReference type="Proteomes" id="UP001152300">
    <property type="component" value="Unassembled WGS sequence"/>
</dbReference>
<evidence type="ECO:0000256" key="4">
    <source>
        <dbReference type="ARBA" id="ARBA00023242"/>
    </source>
</evidence>
<dbReference type="InterPro" id="IPR013934">
    <property type="entry name" value="Utp13_C"/>
</dbReference>
<feature type="repeat" description="WD" evidence="6">
    <location>
        <begin position="424"/>
        <end position="465"/>
    </location>
</feature>
<feature type="repeat" description="WD" evidence="6">
    <location>
        <begin position="609"/>
        <end position="632"/>
    </location>
</feature>
<dbReference type="InterPro" id="IPR036322">
    <property type="entry name" value="WD40_repeat_dom_sf"/>
</dbReference>
<evidence type="ECO:0000256" key="7">
    <source>
        <dbReference type="SAM" id="MobiDB-lite"/>
    </source>
</evidence>
<dbReference type="FunFam" id="2.130.10.10:FF:002461">
    <property type="entry name" value="Uncharacterized protein"/>
    <property type="match status" value="1"/>
</dbReference>
<feature type="repeat" description="WD" evidence="6">
    <location>
        <begin position="503"/>
        <end position="527"/>
    </location>
</feature>
<feature type="repeat" description="WD" evidence="6">
    <location>
        <begin position="684"/>
        <end position="725"/>
    </location>
</feature>
<evidence type="ECO:0000259" key="8">
    <source>
        <dbReference type="Pfam" id="PF08625"/>
    </source>
</evidence>
<dbReference type="PANTHER" id="PTHR19854:SF15">
    <property type="entry name" value="TRANSDUCIN BETA-LIKE PROTEIN 3"/>
    <property type="match status" value="1"/>
</dbReference>
<feature type="repeat" description="WD" evidence="6">
    <location>
        <begin position="205"/>
        <end position="227"/>
    </location>
</feature>
<dbReference type="Pfam" id="PF00400">
    <property type="entry name" value="WD40"/>
    <property type="match status" value="8"/>
</dbReference>
<dbReference type="InterPro" id="IPR020472">
    <property type="entry name" value="WD40_PAC1"/>
</dbReference>